<reference evidence="3" key="1">
    <citation type="submission" date="2023-06" db="EMBL/GenBank/DDBJ databases">
        <title>Survivors Of The Sea: Transcriptome response of Skeletonema marinoi to long-term dormancy.</title>
        <authorList>
            <person name="Pinder M.I.M."/>
            <person name="Kourtchenko O."/>
            <person name="Robertson E.K."/>
            <person name="Larsson T."/>
            <person name="Maumus F."/>
            <person name="Osuna-Cruz C.M."/>
            <person name="Vancaester E."/>
            <person name="Stenow R."/>
            <person name="Vandepoele K."/>
            <person name="Ploug H."/>
            <person name="Bruchert V."/>
            <person name="Godhe A."/>
            <person name="Topel M."/>
        </authorList>
    </citation>
    <scope>NUCLEOTIDE SEQUENCE</scope>
    <source>
        <strain evidence="3">R05AC</strain>
    </source>
</reference>
<dbReference type="PANTHER" id="PTHR15327">
    <property type="entry name" value="MICROFIBRIL-ASSOCIATED PROTEIN"/>
    <property type="match status" value="1"/>
</dbReference>
<feature type="region of interest" description="Disordered" evidence="1">
    <location>
        <begin position="599"/>
        <end position="634"/>
    </location>
</feature>
<feature type="region of interest" description="Disordered" evidence="1">
    <location>
        <begin position="125"/>
        <end position="431"/>
    </location>
</feature>
<feature type="compositionally biased region" description="Basic and acidic residues" evidence="1">
    <location>
        <begin position="277"/>
        <end position="313"/>
    </location>
</feature>
<evidence type="ECO:0000313" key="4">
    <source>
        <dbReference type="Proteomes" id="UP001224775"/>
    </source>
</evidence>
<evidence type="ECO:0000256" key="1">
    <source>
        <dbReference type="SAM" id="MobiDB-lite"/>
    </source>
</evidence>
<feature type="compositionally biased region" description="Basic and acidic residues" evidence="1">
    <location>
        <begin position="379"/>
        <end position="399"/>
    </location>
</feature>
<feature type="domain" description="Micro-fibrillar-associated protein 1 C-terminal" evidence="2">
    <location>
        <begin position="351"/>
        <end position="604"/>
    </location>
</feature>
<feature type="compositionally biased region" description="Low complexity" evidence="1">
    <location>
        <begin position="337"/>
        <end position="346"/>
    </location>
</feature>
<feature type="compositionally biased region" description="Low complexity" evidence="1">
    <location>
        <begin position="224"/>
        <end position="233"/>
    </location>
</feature>
<feature type="compositionally biased region" description="Basic residues" evidence="1">
    <location>
        <begin position="213"/>
        <end position="223"/>
    </location>
</feature>
<evidence type="ECO:0000259" key="2">
    <source>
        <dbReference type="Pfam" id="PF06991"/>
    </source>
</evidence>
<dbReference type="EMBL" id="JATAAI010000012">
    <property type="protein sequence ID" value="KAK1741840.1"/>
    <property type="molecule type" value="Genomic_DNA"/>
</dbReference>
<feature type="compositionally biased region" description="Basic and acidic residues" evidence="1">
    <location>
        <begin position="125"/>
        <end position="148"/>
    </location>
</feature>
<feature type="compositionally biased region" description="Basic and acidic residues" evidence="1">
    <location>
        <begin position="482"/>
        <end position="527"/>
    </location>
</feature>
<feature type="region of interest" description="Disordered" evidence="1">
    <location>
        <begin position="482"/>
        <end position="533"/>
    </location>
</feature>
<accession>A0AAD9DDJ6</accession>
<feature type="compositionally biased region" description="Basic and acidic residues" evidence="1">
    <location>
        <begin position="170"/>
        <end position="179"/>
    </location>
</feature>
<name>A0AAD9DDJ6_9STRA</name>
<dbReference type="InterPro" id="IPR033194">
    <property type="entry name" value="MFAP1"/>
</dbReference>
<sequence>MSDNNNASSSVGRDELAALLGASRASDLVAAANNDANKSLSAGLAPQSRRHNRKEDAEDVSKMDRAQAAALVAKKFGSGTQASSGAAGGVARHRASGKRKRQYQLLAGDLTERNIDNNDAISSMDVEKGIDDFYDKGGTQKEEEDKFTINKSLSGGGKRKKLQAKVLLKRGGDGNDQTDRRRRRHSDSSSASSTSSSSQSQSSSSSDDESRNRSSRRNRRRRSNSSSSSSSSSNEDEADLRRKRARAKAQRNQSEAVVVSVRGKKEDNTNDSSQSLDKLDAPKKSSDKGGNIRENDDDKKNMNTKHNVREGSFTKKKRHSASSRGSESSSSDDQDDSSTSSSSSSSSEDESDDNIAPMSVSKPLFVPKSKRGTVAEVEAQQRKLEEAEERRVQEKEKRAVQSRALVAEAVSAVGKSGGSSHGIDDGDEFETGEVGGEFIAVPDDSDPVDEDSPELVLAERDAWEVRELIRILRDVDEAAELKKERKELERRRALTDEERLEEDRRSGRYRAPGEARRVPRDERHNGSKGDNNYLQRYHHRGAFYLDDDTLNQAGENDVRHRALEYSRSATGDRVDKRSLPEVMQVKNFGLAGRTQYEGLSKEDTTDKKLDFLPIRRASAGTRDEKSGNNRYNQK</sequence>
<feature type="compositionally biased region" description="Low complexity" evidence="1">
    <location>
        <begin position="188"/>
        <end position="205"/>
    </location>
</feature>
<dbReference type="Pfam" id="PF06991">
    <property type="entry name" value="MFAP1"/>
    <property type="match status" value="1"/>
</dbReference>
<proteinExistence type="predicted"/>
<dbReference type="Proteomes" id="UP001224775">
    <property type="component" value="Unassembled WGS sequence"/>
</dbReference>
<evidence type="ECO:0000313" key="3">
    <source>
        <dbReference type="EMBL" id="KAK1741840.1"/>
    </source>
</evidence>
<keyword evidence="4" id="KW-1185">Reference proteome</keyword>
<comment type="caution">
    <text evidence="3">The sequence shown here is derived from an EMBL/GenBank/DDBJ whole genome shotgun (WGS) entry which is preliminary data.</text>
</comment>
<gene>
    <name evidence="3" type="ORF">QTG54_007413</name>
</gene>
<feature type="region of interest" description="Disordered" evidence="1">
    <location>
        <begin position="38"/>
        <end position="103"/>
    </location>
</feature>
<feature type="compositionally biased region" description="Basic residues" evidence="1">
    <location>
        <begin position="91"/>
        <end position="102"/>
    </location>
</feature>
<organism evidence="3 4">
    <name type="scientific">Skeletonema marinoi</name>
    <dbReference type="NCBI Taxonomy" id="267567"/>
    <lineage>
        <taxon>Eukaryota</taxon>
        <taxon>Sar</taxon>
        <taxon>Stramenopiles</taxon>
        <taxon>Ochrophyta</taxon>
        <taxon>Bacillariophyta</taxon>
        <taxon>Coscinodiscophyceae</taxon>
        <taxon>Thalassiosirophycidae</taxon>
        <taxon>Thalassiosirales</taxon>
        <taxon>Skeletonemataceae</taxon>
        <taxon>Skeletonema</taxon>
        <taxon>Skeletonema marinoi-dohrnii complex</taxon>
    </lineage>
</organism>
<feature type="compositionally biased region" description="Basic and acidic residues" evidence="1">
    <location>
        <begin position="599"/>
        <end position="610"/>
    </location>
</feature>
<dbReference type="InterPro" id="IPR009730">
    <property type="entry name" value="MFAP1_C"/>
</dbReference>
<feature type="compositionally biased region" description="Basic and acidic residues" evidence="1">
    <location>
        <begin position="53"/>
        <end position="65"/>
    </location>
</feature>
<protein>
    <submittedName>
        <fullName evidence="3">Microfibrillar-associated protein</fullName>
    </submittedName>
</protein>
<dbReference type="AlphaFoldDB" id="A0AAD9DDJ6"/>